<dbReference type="PANTHER" id="PTHR46825:SF11">
    <property type="entry name" value="PENICILLIN-BINDING PROTEIN 4"/>
    <property type="match status" value="1"/>
</dbReference>
<sequence>MCPSVFDRLSETLTDLVTTTGFSGSILVTDGGTTRFQECHGHANRADEVPITPSTRFGLGSVTKIFTSATVLSLVADDLITTDTRLVDVLPAEARPTGLLPQTTIGHLLSHTSGIADYFEEETATADWPQEFAALWRDRPVYTVLRPADYLPLFAELPPYREPGGRYQYSNAGYVLLGLVIEAVTGIEYADAVHRRVFEPAEMTDSGFFAADAVLPHIATGYLPPLSEGGPWRSNIFAMPSVGGSDGGSVSSPADLDRFLTRLDGGAILPADQTASMFQPHVAVTDDIHMGYGVYLRGNGSSRYWQSEGFDPGYEAILRRFPEFDVNVVVLSNVNDVAGAVCAVVTETVLATYGG</sequence>
<dbReference type="InterPro" id="IPR012338">
    <property type="entry name" value="Beta-lactam/transpept-like"/>
</dbReference>
<dbReference type="OrthoDB" id="9809635at2"/>
<gene>
    <name evidence="4" type="ORF">FB566_4940</name>
</gene>
<dbReference type="Gene3D" id="3.40.710.10">
    <property type="entry name" value="DD-peptidase/beta-lactamase superfamily"/>
    <property type="match status" value="1"/>
</dbReference>
<dbReference type="PANTHER" id="PTHR46825">
    <property type="entry name" value="D-ALANYL-D-ALANINE-CARBOXYPEPTIDASE/ENDOPEPTIDASE AMPH"/>
    <property type="match status" value="1"/>
</dbReference>
<dbReference type="InParanoid" id="A0A543B3C9"/>
<evidence type="ECO:0000313" key="4">
    <source>
        <dbReference type="EMBL" id="TQL79339.1"/>
    </source>
</evidence>
<dbReference type="Proteomes" id="UP000317043">
    <property type="component" value="Unassembled WGS sequence"/>
</dbReference>
<accession>A0A543B3C9</accession>
<keyword evidence="5" id="KW-1185">Reference proteome</keyword>
<dbReference type="AlphaFoldDB" id="A0A543B3C9"/>
<name>A0A543B3C9_9ACTN</name>
<organism evidence="4 5">
    <name type="scientific">Stackebrandtia endophytica</name>
    <dbReference type="NCBI Taxonomy" id="1496996"/>
    <lineage>
        <taxon>Bacteria</taxon>
        <taxon>Bacillati</taxon>
        <taxon>Actinomycetota</taxon>
        <taxon>Actinomycetes</taxon>
        <taxon>Glycomycetales</taxon>
        <taxon>Glycomycetaceae</taxon>
        <taxon>Stackebrandtia</taxon>
    </lineage>
</organism>
<dbReference type="GO" id="GO:0016020">
    <property type="term" value="C:membrane"/>
    <property type="evidence" value="ECO:0007669"/>
    <property type="project" value="UniProtKB-SubCell"/>
</dbReference>
<keyword evidence="2" id="KW-0472">Membrane</keyword>
<reference evidence="4 5" key="1">
    <citation type="submission" date="2019-06" db="EMBL/GenBank/DDBJ databases">
        <title>Sequencing the genomes of 1000 actinobacteria strains.</title>
        <authorList>
            <person name="Klenk H.-P."/>
        </authorList>
    </citation>
    <scope>NUCLEOTIDE SEQUENCE [LARGE SCALE GENOMIC DNA]</scope>
    <source>
        <strain evidence="4 5">DSM 45928</strain>
    </source>
</reference>
<dbReference type="EMBL" id="VFOW01000001">
    <property type="protein sequence ID" value="TQL79339.1"/>
    <property type="molecule type" value="Genomic_DNA"/>
</dbReference>
<evidence type="ECO:0000259" key="3">
    <source>
        <dbReference type="Pfam" id="PF00144"/>
    </source>
</evidence>
<comment type="caution">
    <text evidence="4">The sequence shown here is derived from an EMBL/GenBank/DDBJ whole genome shotgun (WGS) entry which is preliminary data.</text>
</comment>
<feature type="domain" description="Beta-lactamase-related" evidence="3">
    <location>
        <begin position="24"/>
        <end position="336"/>
    </location>
</feature>
<proteinExistence type="predicted"/>
<evidence type="ECO:0000256" key="2">
    <source>
        <dbReference type="ARBA" id="ARBA00023136"/>
    </source>
</evidence>
<comment type="subcellular location">
    <subcellularLocation>
        <location evidence="1">Membrane</location>
    </subcellularLocation>
</comment>
<protein>
    <submittedName>
        <fullName evidence="4">CubicO group peptidase (Beta-lactamase class C family)</fullName>
    </submittedName>
</protein>
<evidence type="ECO:0000313" key="5">
    <source>
        <dbReference type="Proteomes" id="UP000317043"/>
    </source>
</evidence>
<evidence type="ECO:0000256" key="1">
    <source>
        <dbReference type="ARBA" id="ARBA00004370"/>
    </source>
</evidence>
<dbReference type="InterPro" id="IPR050491">
    <property type="entry name" value="AmpC-like"/>
</dbReference>
<dbReference type="Pfam" id="PF00144">
    <property type="entry name" value="Beta-lactamase"/>
    <property type="match status" value="1"/>
</dbReference>
<dbReference type="SUPFAM" id="SSF56601">
    <property type="entry name" value="beta-lactamase/transpeptidase-like"/>
    <property type="match status" value="1"/>
</dbReference>
<dbReference type="InterPro" id="IPR001466">
    <property type="entry name" value="Beta-lactam-related"/>
</dbReference>